<dbReference type="PATRIC" id="fig|1560201.3.peg.4565"/>
<dbReference type="RefSeq" id="WP_052903048.1">
    <property type="nucleotide sequence ID" value="NZ_JRXE01000054.1"/>
</dbReference>
<evidence type="ECO:0000313" key="2">
    <source>
        <dbReference type="EMBL" id="KOC87224.1"/>
    </source>
</evidence>
<dbReference type="OrthoDB" id="6624200at2"/>
<dbReference type="EMBL" id="JRXE01000054">
    <property type="protein sequence ID" value="KOC87224.1"/>
    <property type="molecule type" value="Genomic_DNA"/>
</dbReference>
<dbReference type="Pfam" id="PF24295">
    <property type="entry name" value="DUF7480"/>
    <property type="match status" value="1"/>
</dbReference>
<evidence type="ECO:0000313" key="3">
    <source>
        <dbReference type="EMBL" id="KOC87250.1"/>
    </source>
</evidence>
<dbReference type="InterPro" id="IPR054657">
    <property type="entry name" value="T6SS_periplasmic_put"/>
</dbReference>
<feature type="domain" description="DUF7480" evidence="1">
    <location>
        <begin position="28"/>
        <end position="130"/>
    </location>
</feature>
<protein>
    <recommendedName>
        <fullName evidence="1">DUF7480 domain-containing protein</fullName>
    </recommendedName>
</protein>
<dbReference type="AlphaFoldDB" id="A0A0L7SVQ5"/>
<proteinExistence type="predicted"/>
<gene>
    <name evidence="2" type="ORF">NG42_21505</name>
    <name evidence="3" type="ORF">NG43_21565</name>
</gene>
<evidence type="ECO:0000313" key="5">
    <source>
        <dbReference type="Proteomes" id="UP000037088"/>
    </source>
</evidence>
<sequence>MEIKKVTLALSCIILTGCFLHPMPFRSTVASLKPDGQPCFKVKKESVTANNQSRIMSIVINKRFEDGYMREIWSQREHSFPIKVVVPGECIPVDYHFVPNVEYSVTIYTIIPPDKIETKRSWDANFQLQDLKP</sequence>
<dbReference type="STRING" id="1560201.NG42_21505"/>
<comment type="caution">
    <text evidence="2">The sequence shown here is derived from an EMBL/GenBank/DDBJ whole genome shotgun (WGS) entry which is preliminary data.</text>
</comment>
<dbReference type="InterPro" id="IPR055903">
    <property type="entry name" value="DUF7480"/>
</dbReference>
<name>A0A0L7SVQ5_9GAMM</name>
<dbReference type="NCBIfam" id="NF045617">
    <property type="entry name" value="mostly_LP"/>
    <property type="match status" value="1"/>
</dbReference>
<evidence type="ECO:0000259" key="1">
    <source>
        <dbReference type="Pfam" id="PF24295"/>
    </source>
</evidence>
<organism evidence="2 5">
    <name type="scientific">Winslowiella iniecta</name>
    <dbReference type="NCBI Taxonomy" id="1560201"/>
    <lineage>
        <taxon>Bacteria</taxon>
        <taxon>Pseudomonadati</taxon>
        <taxon>Pseudomonadota</taxon>
        <taxon>Gammaproteobacteria</taxon>
        <taxon>Enterobacterales</taxon>
        <taxon>Erwiniaceae</taxon>
        <taxon>Winslowiella</taxon>
    </lineage>
</organism>
<dbReference type="Proteomes" id="UP000036851">
    <property type="component" value="Unassembled WGS sequence"/>
</dbReference>
<accession>A0A0L7SVQ5</accession>
<dbReference type="EMBL" id="JRXF01000076">
    <property type="protein sequence ID" value="KOC87250.1"/>
    <property type="molecule type" value="Genomic_DNA"/>
</dbReference>
<dbReference type="PROSITE" id="PS51257">
    <property type="entry name" value="PROKAR_LIPOPROTEIN"/>
    <property type="match status" value="1"/>
</dbReference>
<keyword evidence="5" id="KW-1185">Reference proteome</keyword>
<dbReference type="Proteomes" id="UP000037088">
    <property type="component" value="Unassembled WGS sequence"/>
</dbReference>
<evidence type="ECO:0000313" key="4">
    <source>
        <dbReference type="Proteomes" id="UP000036851"/>
    </source>
</evidence>
<reference evidence="4 5" key="1">
    <citation type="journal article" date="2015" name="Int. J. Syst. Evol. Microbiol.">
        <title>Erwinia iniecta sp. nov., isolated from Russian wheat aphids (Diuraphis noxia).</title>
        <authorList>
            <person name="Campillo T."/>
            <person name="Luna E."/>
            <person name="Portier P."/>
            <person name="Fischer-Le Saux M."/>
            <person name="Lapitan N."/>
            <person name="Tisserat N.A."/>
            <person name="Leach J.E."/>
        </authorList>
    </citation>
    <scope>NUCLEOTIDE SEQUENCE [LARGE SCALE GENOMIC DNA]</scope>
    <source>
        <strain evidence="2 5">B120</strain>
        <strain evidence="3 4">B149</strain>
    </source>
</reference>